<dbReference type="InterPro" id="IPR036312">
    <property type="entry name" value="Bifun_inhib/LTP/seed_sf"/>
</dbReference>
<dbReference type="STRING" id="49451.A0A314LAG2"/>
<organism evidence="7 8">
    <name type="scientific">Nicotiana attenuata</name>
    <name type="common">Coyote tobacco</name>
    <dbReference type="NCBI Taxonomy" id="49451"/>
    <lineage>
        <taxon>Eukaryota</taxon>
        <taxon>Viridiplantae</taxon>
        <taxon>Streptophyta</taxon>
        <taxon>Embryophyta</taxon>
        <taxon>Tracheophyta</taxon>
        <taxon>Spermatophyta</taxon>
        <taxon>Magnoliopsida</taxon>
        <taxon>eudicotyledons</taxon>
        <taxon>Gunneridae</taxon>
        <taxon>Pentapetalae</taxon>
        <taxon>asterids</taxon>
        <taxon>lamiids</taxon>
        <taxon>Solanales</taxon>
        <taxon>Solanaceae</taxon>
        <taxon>Nicotianoideae</taxon>
        <taxon>Nicotianeae</taxon>
        <taxon>Nicotiana</taxon>
    </lineage>
</organism>
<evidence type="ECO:0000313" key="8">
    <source>
        <dbReference type="Proteomes" id="UP000187609"/>
    </source>
</evidence>
<dbReference type="Gene3D" id="1.10.110.10">
    <property type="entry name" value="Plant lipid-transfer and hydrophobic proteins"/>
    <property type="match status" value="1"/>
</dbReference>
<dbReference type="Gramene" id="OIT38483">
    <property type="protein sequence ID" value="OIT38483"/>
    <property type="gene ID" value="A4A49_32445"/>
</dbReference>
<name>A0A314LAG2_NICAT</name>
<feature type="domain" description="Bifunctional inhibitor/plant lipid transfer protein/seed storage helical" evidence="6">
    <location>
        <begin position="27"/>
        <end position="111"/>
    </location>
</feature>
<keyword evidence="5" id="KW-0732">Signal</keyword>
<dbReference type="InterPro" id="IPR016140">
    <property type="entry name" value="Bifunc_inhib/LTP/seed_store"/>
</dbReference>
<evidence type="ECO:0000256" key="4">
    <source>
        <dbReference type="RuleBase" id="RU000628"/>
    </source>
</evidence>
<keyword evidence="3 4" id="KW-0446">Lipid-binding</keyword>
<comment type="function">
    <text evidence="4">Plant non-specific lipid-transfer proteins transfer phospholipids as well as galactolipids across membranes. May play a role in wax or cutin deposition in the cell walls of expanding epidermal cells and certain secretory tissues.</text>
</comment>
<dbReference type="InterPro" id="IPR000528">
    <property type="entry name" value="Plant_nsLTP"/>
</dbReference>
<accession>A0A314LAG2</accession>
<dbReference type="PANTHER" id="PTHR33076">
    <property type="entry name" value="NON-SPECIFIC LIPID-TRANSFER PROTEIN 2-RELATED"/>
    <property type="match status" value="1"/>
</dbReference>
<evidence type="ECO:0000256" key="1">
    <source>
        <dbReference type="ARBA" id="ARBA00009748"/>
    </source>
</evidence>
<sequence>MLIMKFLSFLFICMVVAAPPAKAELTCDTVYSNLQPCLTYVLFGFSLPSDCCDVVKSLISTATTTADRQSACSCVKSLASRATGDELSRAAGIPGKCGANVPFDISPNVDCSKVN</sequence>
<evidence type="ECO:0000313" key="7">
    <source>
        <dbReference type="EMBL" id="OIT38483.1"/>
    </source>
</evidence>
<comment type="caution">
    <text evidence="7">The sequence shown here is derived from an EMBL/GenBank/DDBJ whole genome shotgun (WGS) entry which is preliminary data.</text>
</comment>
<dbReference type="Proteomes" id="UP000187609">
    <property type="component" value="Unassembled WGS sequence"/>
</dbReference>
<evidence type="ECO:0000256" key="2">
    <source>
        <dbReference type="ARBA" id="ARBA00022448"/>
    </source>
</evidence>
<dbReference type="AlphaFoldDB" id="A0A314LAG2"/>
<protein>
    <recommendedName>
        <fullName evidence="4">Non-specific lipid-transfer protein</fullName>
    </recommendedName>
</protein>
<proteinExistence type="inferred from homology"/>
<dbReference type="EMBL" id="MJEQ01000203">
    <property type="protein sequence ID" value="OIT38483.1"/>
    <property type="molecule type" value="Genomic_DNA"/>
</dbReference>
<evidence type="ECO:0000259" key="6">
    <source>
        <dbReference type="SMART" id="SM00499"/>
    </source>
</evidence>
<comment type="similarity">
    <text evidence="1 4">Belongs to the plant LTP family.</text>
</comment>
<gene>
    <name evidence="7" type="primary">LTP1_2</name>
    <name evidence="7" type="ORF">A4A49_32445</name>
</gene>
<dbReference type="GO" id="GO:0008289">
    <property type="term" value="F:lipid binding"/>
    <property type="evidence" value="ECO:0007669"/>
    <property type="project" value="UniProtKB-KW"/>
</dbReference>
<evidence type="ECO:0000256" key="5">
    <source>
        <dbReference type="SAM" id="SignalP"/>
    </source>
</evidence>
<dbReference type="SMR" id="A0A314LAG2"/>
<reference evidence="7" key="1">
    <citation type="submission" date="2016-11" db="EMBL/GenBank/DDBJ databases">
        <title>The genome of Nicotiana attenuata.</title>
        <authorList>
            <person name="Xu S."/>
            <person name="Brockmoeller T."/>
            <person name="Gaquerel E."/>
            <person name="Navarro A."/>
            <person name="Kuhl H."/>
            <person name="Gase K."/>
            <person name="Ling Z."/>
            <person name="Zhou W."/>
            <person name="Kreitzer C."/>
            <person name="Stanke M."/>
            <person name="Tang H."/>
            <person name="Lyons E."/>
            <person name="Pandey P."/>
            <person name="Pandey S.P."/>
            <person name="Timmermann B."/>
            <person name="Baldwin I.T."/>
        </authorList>
    </citation>
    <scope>NUCLEOTIDE SEQUENCE [LARGE SCALE GENOMIC DNA]</scope>
    <source>
        <strain evidence="7">UT</strain>
    </source>
</reference>
<dbReference type="SUPFAM" id="SSF47699">
    <property type="entry name" value="Bifunctional inhibitor/lipid-transfer protein/seed storage 2S albumin"/>
    <property type="match status" value="1"/>
</dbReference>
<evidence type="ECO:0000256" key="3">
    <source>
        <dbReference type="ARBA" id="ARBA00023121"/>
    </source>
</evidence>
<dbReference type="CDD" id="cd01960">
    <property type="entry name" value="nsLTP1"/>
    <property type="match status" value="1"/>
</dbReference>
<dbReference type="SMART" id="SM00499">
    <property type="entry name" value="AAI"/>
    <property type="match status" value="1"/>
</dbReference>
<keyword evidence="8" id="KW-1185">Reference proteome</keyword>
<feature type="chain" id="PRO_5016398918" description="Non-specific lipid-transfer protein" evidence="5">
    <location>
        <begin position="24"/>
        <end position="115"/>
    </location>
</feature>
<dbReference type="PRINTS" id="PR00382">
    <property type="entry name" value="LIPIDTRNSFER"/>
</dbReference>
<feature type="signal peptide" evidence="5">
    <location>
        <begin position="1"/>
        <end position="23"/>
    </location>
</feature>
<dbReference type="Pfam" id="PF00234">
    <property type="entry name" value="Tryp_alpha_amyl"/>
    <property type="match status" value="1"/>
</dbReference>
<dbReference type="GO" id="GO:0006869">
    <property type="term" value="P:lipid transport"/>
    <property type="evidence" value="ECO:0007669"/>
    <property type="project" value="InterPro"/>
</dbReference>
<keyword evidence="2 4" id="KW-0813">Transport</keyword>